<dbReference type="PANTHER" id="PTHR11958:SF63">
    <property type="entry name" value="AMINO ACID TRANSPORTER"/>
    <property type="match status" value="1"/>
</dbReference>
<keyword evidence="6 8" id="KW-0472">Membrane</keyword>
<dbReference type="InterPro" id="IPR018107">
    <property type="entry name" value="Na-dicarboxylate_symporter_CS"/>
</dbReference>
<feature type="transmembrane region" description="Helical" evidence="8">
    <location>
        <begin position="81"/>
        <end position="103"/>
    </location>
</feature>
<dbReference type="GO" id="GO:0016020">
    <property type="term" value="C:membrane"/>
    <property type="evidence" value="ECO:0007669"/>
    <property type="project" value="UniProtKB-SubCell"/>
</dbReference>
<keyword evidence="2" id="KW-0813">Transport</keyword>
<keyword evidence="5 8" id="KW-1133">Transmembrane helix</keyword>
<evidence type="ECO:0000256" key="8">
    <source>
        <dbReference type="SAM" id="Phobius"/>
    </source>
</evidence>
<dbReference type="Pfam" id="PF00375">
    <property type="entry name" value="SDF"/>
    <property type="match status" value="1"/>
</dbReference>
<dbReference type="AlphaFoldDB" id="M1Z239"/>
<keyword evidence="4" id="KW-0769">Symport</keyword>
<dbReference type="STRING" id="1266370.NITGR_810008"/>
<feature type="transmembrane region" description="Helical" evidence="8">
    <location>
        <begin position="225"/>
        <end position="248"/>
    </location>
</feature>
<evidence type="ECO:0000256" key="7">
    <source>
        <dbReference type="ARBA" id="ARBA00023180"/>
    </source>
</evidence>
<keyword evidence="10" id="KW-1185">Reference proteome</keyword>
<dbReference type="EMBL" id="CAQJ01000090">
    <property type="protein sequence ID" value="CCQ91779.1"/>
    <property type="molecule type" value="Genomic_DNA"/>
</dbReference>
<evidence type="ECO:0000256" key="4">
    <source>
        <dbReference type="ARBA" id="ARBA00022847"/>
    </source>
</evidence>
<comment type="caution">
    <text evidence="9">The sequence shown here is derived from an EMBL/GenBank/DDBJ whole genome shotgun (WGS) entry which is preliminary data.</text>
</comment>
<name>M1Z239_NITG3</name>
<dbReference type="GO" id="GO:0015293">
    <property type="term" value="F:symporter activity"/>
    <property type="evidence" value="ECO:0007669"/>
    <property type="project" value="UniProtKB-KW"/>
</dbReference>
<comment type="subcellular location">
    <subcellularLocation>
        <location evidence="1">Membrane</location>
        <topology evidence="1">Multi-pass membrane protein</topology>
    </subcellularLocation>
</comment>
<accession>M1Z239</accession>
<dbReference type="GO" id="GO:1902475">
    <property type="term" value="P:L-alpha-amino acid transmembrane transport"/>
    <property type="evidence" value="ECO:0007669"/>
    <property type="project" value="UniProtKB-ARBA"/>
</dbReference>
<feature type="transmembrane region" description="Helical" evidence="8">
    <location>
        <begin position="51"/>
        <end position="69"/>
    </location>
</feature>
<dbReference type="FunCoup" id="M1Z239">
    <property type="interactions" value="209"/>
</dbReference>
<evidence type="ECO:0000256" key="6">
    <source>
        <dbReference type="ARBA" id="ARBA00023136"/>
    </source>
</evidence>
<keyword evidence="7" id="KW-0325">Glycoprotein</keyword>
<sequence>MTNANNKNSGNLLLYMILTGVVLGVLCGWVFGPKMHAVDWIGEMFLNALKMMVIPLVLSSLVVGIAGLGDISKVGKTGVITLVYFLSTTAFSVLIGLVVVNLIQPGVGVEMSVAPEAETYLKEARGVTDLFLSFVTPNLVQSMANMDILPLIIFSLVFGGVLTTMGERGRSVIDFFDVINEAVMKIVHLILYTAPIGIFALIASKLGAAGGGDQFVAELMKIGKFAFTVIFGLLVHGIVVLPVILMMVTRRNPWKYFQNALQALTTAFSTASSSATLPVTIECAEEYNRVSRRTSLFVLPIGATVNMDGTALYESVAAIFIAQMLGVDLTFTQQVIIFLTASLAAIGAAGIPEAGLVTMVMVLQSVGLPTEGIGMLLAIDWFLDRFRTAVNVWGDSIGCAVVDELETKYVEGG</sequence>
<feature type="transmembrane region" description="Helical" evidence="8">
    <location>
        <begin position="186"/>
        <end position="205"/>
    </location>
</feature>
<evidence type="ECO:0000256" key="1">
    <source>
        <dbReference type="ARBA" id="ARBA00004141"/>
    </source>
</evidence>
<evidence type="ECO:0000313" key="9">
    <source>
        <dbReference type="EMBL" id="CCQ91779.1"/>
    </source>
</evidence>
<evidence type="ECO:0000256" key="3">
    <source>
        <dbReference type="ARBA" id="ARBA00022692"/>
    </source>
</evidence>
<keyword evidence="3 8" id="KW-0812">Transmembrane</keyword>
<evidence type="ECO:0000256" key="2">
    <source>
        <dbReference type="ARBA" id="ARBA00022448"/>
    </source>
</evidence>
<proteinExistence type="predicted"/>
<dbReference type="InParanoid" id="M1Z239"/>
<organism evidence="9 10">
    <name type="scientific">Nitrospina gracilis (strain 3/211)</name>
    <dbReference type="NCBI Taxonomy" id="1266370"/>
    <lineage>
        <taxon>Bacteria</taxon>
        <taxon>Pseudomonadati</taxon>
        <taxon>Nitrospinota/Tectimicrobiota group</taxon>
        <taxon>Nitrospinota</taxon>
        <taxon>Nitrospinia</taxon>
        <taxon>Nitrospinales</taxon>
        <taxon>Nitrospinaceae</taxon>
        <taxon>Nitrospina</taxon>
    </lineage>
</organism>
<dbReference type="InterPro" id="IPR050746">
    <property type="entry name" value="DAACS"/>
</dbReference>
<evidence type="ECO:0000256" key="5">
    <source>
        <dbReference type="ARBA" id="ARBA00022989"/>
    </source>
</evidence>
<reference evidence="9 10" key="1">
    <citation type="journal article" date="2013" name="Front. Microbiol.">
        <title>The genome of Nitrospina gracilis illuminates the metabolism and evolution of the major marine nitrite oxidizer.</title>
        <authorList>
            <person name="Luecker S."/>
            <person name="Nowka B."/>
            <person name="Rattei T."/>
            <person name="Spieck E."/>
            <person name="and Daims H."/>
        </authorList>
    </citation>
    <scope>NUCLEOTIDE SEQUENCE [LARGE SCALE GENOMIC DNA]</scope>
    <source>
        <strain evidence="9 10">3/211</strain>
    </source>
</reference>
<dbReference type="PROSITE" id="PS00714">
    <property type="entry name" value="NA_DICARBOXYL_SYMP_2"/>
    <property type="match status" value="1"/>
</dbReference>
<protein>
    <submittedName>
        <fullName evidence="9">Sodium:dicarboxylate symporter</fullName>
    </submittedName>
</protein>
<evidence type="ECO:0000313" key="10">
    <source>
        <dbReference type="Proteomes" id="UP000011704"/>
    </source>
</evidence>
<dbReference type="RefSeq" id="WP_005010912.1">
    <property type="nucleotide sequence ID" value="NZ_HG422173.1"/>
</dbReference>
<feature type="transmembrane region" description="Helical" evidence="8">
    <location>
        <begin position="148"/>
        <end position="165"/>
    </location>
</feature>
<feature type="transmembrane region" description="Helical" evidence="8">
    <location>
        <begin position="331"/>
        <end position="351"/>
    </location>
</feature>
<dbReference type="Proteomes" id="UP000011704">
    <property type="component" value="Unassembled WGS sequence"/>
</dbReference>
<dbReference type="Gene3D" id="1.10.3860.10">
    <property type="entry name" value="Sodium:dicarboxylate symporter"/>
    <property type="match status" value="1"/>
</dbReference>
<gene>
    <name evidence="9" type="ORF">NITGR_810008</name>
</gene>
<dbReference type="SUPFAM" id="SSF118215">
    <property type="entry name" value="Proton glutamate symport protein"/>
    <property type="match status" value="1"/>
</dbReference>
<dbReference type="InterPro" id="IPR036458">
    <property type="entry name" value="Na:dicarbo_symporter_sf"/>
</dbReference>
<dbReference type="InterPro" id="IPR001991">
    <property type="entry name" value="Na-dicarboxylate_symporter"/>
</dbReference>
<dbReference type="PANTHER" id="PTHR11958">
    <property type="entry name" value="SODIUM/DICARBOXYLATE SYMPORTER-RELATED"/>
    <property type="match status" value="1"/>
</dbReference>
<dbReference type="OrthoDB" id="9768885at2"/>
<dbReference type="HOGENOM" id="CLU_019375_3_2_0"/>
<feature type="transmembrane region" description="Helical" evidence="8">
    <location>
        <begin position="12"/>
        <end position="31"/>
    </location>
</feature>
<dbReference type="PRINTS" id="PR00173">
    <property type="entry name" value="EDTRNSPORT"/>
</dbReference>